<dbReference type="InterPro" id="IPR014756">
    <property type="entry name" value="Ig_E-set"/>
</dbReference>
<name>A0A2V0PCQ8_9CHLO</name>
<dbReference type="Proteomes" id="UP000247498">
    <property type="component" value="Unassembled WGS sequence"/>
</dbReference>
<dbReference type="InterPro" id="IPR050357">
    <property type="entry name" value="Arrestin_domain-protein"/>
</dbReference>
<dbReference type="OrthoDB" id="290614at2759"/>
<dbReference type="PANTHER" id="PTHR11188:SF17">
    <property type="entry name" value="FI21816P1"/>
    <property type="match status" value="1"/>
</dbReference>
<feature type="compositionally biased region" description="Pro residues" evidence="1">
    <location>
        <begin position="332"/>
        <end position="361"/>
    </location>
</feature>
<dbReference type="EMBL" id="BDRX01000085">
    <property type="protein sequence ID" value="GBF96732.1"/>
    <property type="molecule type" value="Genomic_DNA"/>
</dbReference>
<protein>
    <recommendedName>
        <fullName evidence="2">Arrestin-like N-terminal domain-containing protein</fullName>
    </recommendedName>
</protein>
<dbReference type="Pfam" id="PF00339">
    <property type="entry name" value="Arrestin_N"/>
    <property type="match status" value="1"/>
</dbReference>
<feature type="compositionally biased region" description="Gly residues" evidence="1">
    <location>
        <begin position="452"/>
        <end position="466"/>
    </location>
</feature>
<dbReference type="InParanoid" id="A0A2V0PCQ8"/>
<evidence type="ECO:0000313" key="3">
    <source>
        <dbReference type="EMBL" id="GBF96732.1"/>
    </source>
</evidence>
<dbReference type="SUPFAM" id="SSF81296">
    <property type="entry name" value="E set domains"/>
    <property type="match status" value="1"/>
</dbReference>
<dbReference type="Gene3D" id="2.60.40.640">
    <property type="match status" value="2"/>
</dbReference>
<dbReference type="STRING" id="307507.A0A2V0PCQ8"/>
<dbReference type="AlphaFoldDB" id="A0A2V0PCQ8"/>
<evidence type="ECO:0000313" key="4">
    <source>
        <dbReference type="Proteomes" id="UP000247498"/>
    </source>
</evidence>
<feature type="region of interest" description="Disordered" evidence="1">
    <location>
        <begin position="330"/>
        <end position="381"/>
    </location>
</feature>
<comment type="caution">
    <text evidence="3">The sequence shown here is derived from an EMBL/GenBank/DDBJ whole genome shotgun (WGS) entry which is preliminary data.</text>
</comment>
<feature type="region of interest" description="Disordered" evidence="1">
    <location>
        <begin position="425"/>
        <end position="466"/>
    </location>
</feature>
<dbReference type="InterPro" id="IPR011021">
    <property type="entry name" value="Arrestin-like_N"/>
</dbReference>
<dbReference type="PANTHER" id="PTHR11188">
    <property type="entry name" value="ARRESTIN DOMAIN CONTAINING PROTEIN"/>
    <property type="match status" value="1"/>
</dbReference>
<evidence type="ECO:0000259" key="2">
    <source>
        <dbReference type="Pfam" id="PF00339"/>
    </source>
</evidence>
<gene>
    <name evidence="3" type="ORF">Rsub_09474</name>
</gene>
<organism evidence="3 4">
    <name type="scientific">Raphidocelis subcapitata</name>
    <dbReference type="NCBI Taxonomy" id="307507"/>
    <lineage>
        <taxon>Eukaryota</taxon>
        <taxon>Viridiplantae</taxon>
        <taxon>Chlorophyta</taxon>
        <taxon>core chlorophytes</taxon>
        <taxon>Chlorophyceae</taxon>
        <taxon>CS clade</taxon>
        <taxon>Sphaeropleales</taxon>
        <taxon>Selenastraceae</taxon>
        <taxon>Raphidocelis</taxon>
    </lineage>
</organism>
<accession>A0A2V0PCQ8</accession>
<proteinExistence type="predicted"/>
<dbReference type="GO" id="GO:0005737">
    <property type="term" value="C:cytoplasm"/>
    <property type="evidence" value="ECO:0007669"/>
    <property type="project" value="TreeGrafter"/>
</dbReference>
<dbReference type="InterPro" id="IPR014752">
    <property type="entry name" value="Arrestin-like_C"/>
</dbReference>
<feature type="compositionally biased region" description="Low complexity" evidence="1">
    <location>
        <begin position="440"/>
        <end position="451"/>
    </location>
</feature>
<feature type="compositionally biased region" description="Low complexity" evidence="1">
    <location>
        <begin position="362"/>
        <end position="373"/>
    </location>
</feature>
<keyword evidence="4" id="KW-1185">Reference proteome</keyword>
<dbReference type="GO" id="GO:0015031">
    <property type="term" value="P:protein transport"/>
    <property type="evidence" value="ECO:0007669"/>
    <property type="project" value="TreeGrafter"/>
</dbReference>
<evidence type="ECO:0000256" key="1">
    <source>
        <dbReference type="SAM" id="MobiDB-lite"/>
    </source>
</evidence>
<feature type="domain" description="Arrestin-like N-terminal" evidence="2">
    <location>
        <begin position="8"/>
        <end position="137"/>
    </location>
</feature>
<sequence length="466" mass="48945">MSAQIQVRLDSPTAWAGDVVRGKVFVYSPSRPVEYNDLYVEFHGKEDNWWQEIGFQGNYETGGDTMRDDYRVWSYTNDIIKARLPLVQPGPGVLKPGSYEFPFSFATPRGLPGSMTFHSMDARGFVEYSVRAKAEQSGFLSSGIRASAPLRVLQRVPRPPAPLRAQTAAELTSGCCCFKASEGAVAMRLEAAADLHCPGRSRGVTFSAMIENRARSASITSVEASLVKVVAFQTNRGNPGFRDTAVLARTKLRLPPAPGGRPAVAPGTSAAFRNVTLPLRPDADPSVDGQLVKVWYELRLEAGADGGMFMSRPTLSPKIVLCLDPAAAAPAAPAPPAASKPAPAKPAPPAPPKLAPAPVAPPAGGDAEADGPAWDLPPDWRPQKYEESAYALSLDHSDSARRVTMPEIEALAAAALADDADAYAAIPSAPPAPEDDEGAIAELDVAPAPAAGGAGGGGLPHGAGWL</sequence>
<reference evidence="3 4" key="1">
    <citation type="journal article" date="2018" name="Sci. Rep.">
        <title>Raphidocelis subcapitata (=Pseudokirchneriella subcapitata) provides an insight into genome evolution and environmental adaptations in the Sphaeropleales.</title>
        <authorList>
            <person name="Suzuki S."/>
            <person name="Yamaguchi H."/>
            <person name="Nakajima N."/>
            <person name="Kawachi M."/>
        </authorList>
    </citation>
    <scope>NUCLEOTIDE SEQUENCE [LARGE SCALE GENOMIC DNA]</scope>
    <source>
        <strain evidence="3 4">NIES-35</strain>
    </source>
</reference>